<dbReference type="AlphaFoldDB" id="A0A1Y5F1Y8"/>
<dbReference type="Pfam" id="PF00034">
    <property type="entry name" value="Cytochrom_C"/>
    <property type="match status" value="2"/>
</dbReference>
<dbReference type="InterPro" id="IPR036909">
    <property type="entry name" value="Cyt_c-like_dom_sf"/>
</dbReference>
<keyword evidence="2 6" id="KW-0349">Heme</keyword>
<evidence type="ECO:0000259" key="9">
    <source>
        <dbReference type="PROSITE" id="PS51007"/>
    </source>
</evidence>
<feature type="transmembrane region" description="Helical" evidence="8">
    <location>
        <begin position="20"/>
        <end position="36"/>
    </location>
</feature>
<dbReference type="EMBL" id="MAAO01000016">
    <property type="protein sequence ID" value="OUR93137.1"/>
    <property type="molecule type" value="Genomic_DNA"/>
</dbReference>
<dbReference type="GO" id="GO:0046872">
    <property type="term" value="F:metal ion binding"/>
    <property type="evidence" value="ECO:0007669"/>
    <property type="project" value="UniProtKB-KW"/>
</dbReference>
<evidence type="ECO:0000313" key="10">
    <source>
        <dbReference type="EMBL" id="OUR93137.1"/>
    </source>
</evidence>
<dbReference type="SUPFAM" id="SSF48695">
    <property type="entry name" value="Multiheme cytochromes"/>
    <property type="match status" value="1"/>
</dbReference>
<name>A0A1Y5F1Y8_9BACT</name>
<keyword evidence="8" id="KW-0472">Membrane</keyword>
<keyword evidence="1" id="KW-0813">Transport</keyword>
<evidence type="ECO:0000256" key="5">
    <source>
        <dbReference type="ARBA" id="ARBA00023004"/>
    </source>
</evidence>
<keyword evidence="5 6" id="KW-0408">Iron</keyword>
<dbReference type="Proteomes" id="UP000196531">
    <property type="component" value="Unassembled WGS sequence"/>
</dbReference>
<reference evidence="11" key="1">
    <citation type="journal article" date="2017" name="Proc. Natl. Acad. Sci. U.S.A.">
        <title>Simulation of Deepwater Horizon oil plume reveals substrate specialization within a complex community of hydrocarbon-degraders.</title>
        <authorList>
            <person name="Hu P."/>
            <person name="Dubinsky E.A."/>
            <person name="Probst A.J."/>
            <person name="Wang J."/>
            <person name="Sieber C.M.K."/>
            <person name="Tom L.M."/>
            <person name="Gardinali P."/>
            <person name="Banfield J.F."/>
            <person name="Atlas R.M."/>
            <person name="Andersen G.L."/>
        </authorList>
    </citation>
    <scope>NUCLEOTIDE SEQUENCE [LARGE SCALE GENOMIC DNA]</scope>
</reference>
<dbReference type="PANTHER" id="PTHR37823:SF1">
    <property type="entry name" value="CYTOCHROME C-553-LIKE"/>
    <property type="match status" value="1"/>
</dbReference>
<dbReference type="PANTHER" id="PTHR37823">
    <property type="entry name" value="CYTOCHROME C-553-LIKE"/>
    <property type="match status" value="1"/>
</dbReference>
<gene>
    <name evidence="10" type="ORF">A9Q84_21795</name>
</gene>
<evidence type="ECO:0000256" key="6">
    <source>
        <dbReference type="PROSITE-ProRule" id="PRU00433"/>
    </source>
</evidence>
<dbReference type="Gene3D" id="1.10.760.10">
    <property type="entry name" value="Cytochrome c-like domain"/>
    <property type="match status" value="5"/>
</dbReference>
<dbReference type="SUPFAM" id="SSF46626">
    <property type="entry name" value="Cytochrome c"/>
    <property type="match status" value="5"/>
</dbReference>
<keyword evidence="3 6" id="KW-0479">Metal-binding</keyword>
<keyword evidence="8" id="KW-0812">Transmembrane</keyword>
<dbReference type="PROSITE" id="PS51007">
    <property type="entry name" value="CYTC"/>
    <property type="match status" value="4"/>
</dbReference>
<organism evidence="10 11">
    <name type="scientific">Halobacteriovorax marinus</name>
    <dbReference type="NCBI Taxonomy" id="97084"/>
    <lineage>
        <taxon>Bacteria</taxon>
        <taxon>Pseudomonadati</taxon>
        <taxon>Bdellovibrionota</taxon>
        <taxon>Bacteriovoracia</taxon>
        <taxon>Bacteriovoracales</taxon>
        <taxon>Halobacteriovoraceae</taxon>
        <taxon>Halobacteriovorax</taxon>
    </lineage>
</organism>
<dbReference type="InterPro" id="IPR051811">
    <property type="entry name" value="Cytochrome_c550/c551-like"/>
</dbReference>
<evidence type="ECO:0000256" key="3">
    <source>
        <dbReference type="ARBA" id="ARBA00022723"/>
    </source>
</evidence>
<feature type="domain" description="Cytochrome c" evidence="9">
    <location>
        <begin position="471"/>
        <end position="560"/>
    </location>
</feature>
<evidence type="ECO:0000256" key="4">
    <source>
        <dbReference type="ARBA" id="ARBA00022982"/>
    </source>
</evidence>
<evidence type="ECO:0000313" key="11">
    <source>
        <dbReference type="Proteomes" id="UP000196531"/>
    </source>
</evidence>
<accession>A0A1Y5F1Y8</accession>
<dbReference type="GO" id="GO:0009055">
    <property type="term" value="F:electron transfer activity"/>
    <property type="evidence" value="ECO:0007669"/>
    <property type="project" value="InterPro"/>
</dbReference>
<sequence length="947" mass="108365">MSKKQEPGMAFNMQKLNKIFAFLSVAFLITVVWMFLDDYMRPWKAVQLKGIKIKQEKVLKDIEAAEKEINTDSLAKFEMQLEASRKTVESRKKAIEAVEDEMNMIVKELKNETIVKGIANSQVSAVGFQYGVAHSHHYSNEKDLYKKLQGLKKDFAESSERMKILQAKEKSLKRKVLTFSKEVRDTERSIEGIIGKRELLLGAKKKLAMDPIFVLRNLPIIDFLDPTLKIRQVVLENITDDRYFRHVPKVDRCMTCHLFIDEKGYEKQENPYKTHPNLDLMVGAKGKHPMKKFGCTTCHGGEGHRVNDFNSAAHMPKDLAQQKDWEKKYNWHEPHKVPIVQFRRGQYEAGCVKCHSNVEYIPEATVLNQGRRNIRKFGCYGCHKIKGWEHNRKPGPSLEKIASKVSKEFFKNWVWSPKSFNKHAKMPQFFNQTNNNSPEFIRKNITEVNAIAEYVYNKSKPYKPFAKYTGGSSKRGKKLVKEVGCMACHGVKDFTVGSKKVDAFVGPYLSGIGTKVKNRENWLVSWLLKPSHYQKDTVMPSFRLSRREANDIATYLLSKKNKKFEELKFEPMSKTVRDELLVEYFSAFSPADVAKVKLSKMSDHERTMELGYRSVGKYGCYSCHNIEGFEGRAPIGPELTKLGSKPLTQFGFGHEKVSHSRDGWIKAHLLNPRRWDNGADKPFKDLLRMPQFDMTEKQASDITVALIGQVADKVPATGVKQLDKDEAVVAEGMKIVTKYNCIGCHQIDGAYGDILPLYDEDINQGPPRLVGQGHRVQADWLHHFLDNVTPIRFFDKEFAATPIRMPSFNFTNEERNKLVALFQHKSKQKTFEDNTKKVVWERGERRGALKLVESLACNSCHAGLAGSPSEPTAPNLKLAKRRLRPSWIKKWLKDPQAILEGTPMPSFWEDGESMDEDIFGGDPERQQNALVKYLLEIGVDSLSPNQK</sequence>
<dbReference type="InterPro" id="IPR036280">
    <property type="entry name" value="Multihaem_cyt_sf"/>
</dbReference>
<feature type="domain" description="Cytochrome c" evidence="9">
    <location>
        <begin position="842"/>
        <end position="938"/>
    </location>
</feature>
<feature type="domain" description="Cytochrome c" evidence="9">
    <location>
        <begin position="727"/>
        <end position="826"/>
    </location>
</feature>
<evidence type="ECO:0000256" key="1">
    <source>
        <dbReference type="ARBA" id="ARBA00022448"/>
    </source>
</evidence>
<dbReference type="InterPro" id="IPR009056">
    <property type="entry name" value="Cyt_c-like_dom"/>
</dbReference>
<feature type="domain" description="Cytochrome c" evidence="9">
    <location>
        <begin position="365"/>
        <end position="459"/>
    </location>
</feature>
<protein>
    <recommendedName>
        <fullName evidence="9">Cytochrome c domain-containing protein</fullName>
    </recommendedName>
</protein>
<keyword evidence="4" id="KW-0249">Electron transport</keyword>
<proteinExistence type="predicted"/>
<comment type="caution">
    <text evidence="10">The sequence shown here is derived from an EMBL/GenBank/DDBJ whole genome shotgun (WGS) entry which is preliminary data.</text>
</comment>
<evidence type="ECO:0000256" key="7">
    <source>
        <dbReference type="SAM" id="Coils"/>
    </source>
</evidence>
<keyword evidence="8" id="KW-1133">Transmembrane helix</keyword>
<feature type="coiled-coil region" evidence="7">
    <location>
        <begin position="48"/>
        <end position="101"/>
    </location>
</feature>
<keyword evidence="7" id="KW-0175">Coiled coil</keyword>
<evidence type="ECO:0000256" key="8">
    <source>
        <dbReference type="SAM" id="Phobius"/>
    </source>
</evidence>
<dbReference type="GO" id="GO:0020037">
    <property type="term" value="F:heme binding"/>
    <property type="evidence" value="ECO:0007669"/>
    <property type="project" value="InterPro"/>
</dbReference>
<evidence type="ECO:0000256" key="2">
    <source>
        <dbReference type="ARBA" id="ARBA00022617"/>
    </source>
</evidence>